<dbReference type="PANTHER" id="PTHR30606">
    <property type="entry name" value="LIPID A BIOSYNTHESIS LAUROYL ACYLTRANSFERASE"/>
    <property type="match status" value="1"/>
</dbReference>
<dbReference type="GO" id="GO:0005886">
    <property type="term" value="C:plasma membrane"/>
    <property type="evidence" value="ECO:0007669"/>
    <property type="project" value="UniProtKB-SubCell"/>
</dbReference>
<evidence type="ECO:0000256" key="2">
    <source>
        <dbReference type="ARBA" id="ARBA00022475"/>
    </source>
</evidence>
<comment type="subcellular location">
    <subcellularLocation>
        <location evidence="1">Cell inner membrane</location>
    </subcellularLocation>
</comment>
<dbReference type="NCBIfam" id="NF005919">
    <property type="entry name" value="PRK07920.1"/>
    <property type="match status" value="1"/>
</dbReference>
<dbReference type="PANTHER" id="PTHR30606:SF10">
    <property type="entry name" value="PHOSPHATIDYLINOSITOL MANNOSIDE ACYLTRANSFERASE"/>
    <property type="match status" value="1"/>
</dbReference>
<evidence type="ECO:0000256" key="6">
    <source>
        <dbReference type="ARBA" id="ARBA00023315"/>
    </source>
</evidence>
<keyword evidence="5" id="KW-0472">Membrane</keyword>
<organism evidence="7">
    <name type="scientific">hydrothermal vent metagenome</name>
    <dbReference type="NCBI Taxonomy" id="652676"/>
    <lineage>
        <taxon>unclassified sequences</taxon>
        <taxon>metagenomes</taxon>
        <taxon>ecological metagenomes</taxon>
    </lineage>
</organism>
<evidence type="ECO:0000256" key="3">
    <source>
        <dbReference type="ARBA" id="ARBA00022519"/>
    </source>
</evidence>
<accession>A0A3B0SPQ5</accession>
<dbReference type="InterPro" id="IPR004960">
    <property type="entry name" value="LipA_acyltrans"/>
</dbReference>
<dbReference type="Pfam" id="PF03279">
    <property type="entry name" value="Lip_A_acyltrans"/>
    <property type="match status" value="1"/>
</dbReference>
<name>A0A3B0SPQ5_9ZZZZ</name>
<protein>
    <submittedName>
        <fullName evidence="7">Lauroyl/myristoyl acyltransferase involved in lipid A biosynthesis (Lauroyl/myristoyl acyltransferase)</fullName>
    </submittedName>
</protein>
<evidence type="ECO:0000256" key="4">
    <source>
        <dbReference type="ARBA" id="ARBA00022679"/>
    </source>
</evidence>
<evidence type="ECO:0000313" key="7">
    <source>
        <dbReference type="EMBL" id="VAW08281.1"/>
    </source>
</evidence>
<evidence type="ECO:0000256" key="1">
    <source>
        <dbReference type="ARBA" id="ARBA00004533"/>
    </source>
</evidence>
<evidence type="ECO:0000256" key="5">
    <source>
        <dbReference type="ARBA" id="ARBA00023136"/>
    </source>
</evidence>
<keyword evidence="4 7" id="KW-0808">Transferase</keyword>
<dbReference type="EMBL" id="UOEK01000455">
    <property type="protein sequence ID" value="VAW08281.1"/>
    <property type="molecule type" value="Genomic_DNA"/>
</dbReference>
<sequence length="295" mass="32580">MKNWLGYAAYRTLSGLFGLLPEPAMRHLGSGAGRLASYMLRERRRLIRLHLTRVLGEPPPPSLVRDAFASYGRYWAEVFWVRPRRKAAFVASATVEGMEHVRDAADAGNGLIMGLIHSGNWEVSGSMAEEVGLKALAVVEGLQNERIVAWFKWCRESMGIDVVVRDKGSSVTRDLLKKLKQGGMIALVSDRDVAGRGVPVTFFGEETTMPAGPAALADKTGAALLPVGNFFKDGRGHRIVVSAPITMPTDIANKTERIAEITQRLANAYEGLIRQQPQDWHIFLENWPSDAKERT</sequence>
<dbReference type="GO" id="GO:1901137">
    <property type="term" value="P:carbohydrate derivative biosynthetic process"/>
    <property type="evidence" value="ECO:0007669"/>
    <property type="project" value="UniProtKB-ARBA"/>
</dbReference>
<dbReference type="GO" id="GO:0016746">
    <property type="term" value="F:acyltransferase activity"/>
    <property type="evidence" value="ECO:0007669"/>
    <property type="project" value="UniProtKB-KW"/>
</dbReference>
<dbReference type="AlphaFoldDB" id="A0A3B0SPQ5"/>
<keyword evidence="2" id="KW-1003">Cell membrane</keyword>
<keyword evidence="3" id="KW-0997">Cell inner membrane</keyword>
<dbReference type="CDD" id="cd07984">
    <property type="entry name" value="LPLAT_LABLAT-like"/>
    <property type="match status" value="1"/>
</dbReference>
<dbReference type="GO" id="GO:0008610">
    <property type="term" value="P:lipid biosynthetic process"/>
    <property type="evidence" value="ECO:0007669"/>
    <property type="project" value="UniProtKB-ARBA"/>
</dbReference>
<proteinExistence type="predicted"/>
<reference evidence="7" key="1">
    <citation type="submission" date="2018-06" db="EMBL/GenBank/DDBJ databases">
        <authorList>
            <person name="Zhirakovskaya E."/>
        </authorList>
    </citation>
    <scope>NUCLEOTIDE SEQUENCE</scope>
</reference>
<keyword evidence="6 7" id="KW-0012">Acyltransferase</keyword>
<gene>
    <name evidence="7" type="ORF">MNBD_ACTINO02-1881</name>
</gene>